<evidence type="ECO:0000313" key="6">
    <source>
        <dbReference type="Proteomes" id="UP001237642"/>
    </source>
</evidence>
<keyword evidence="2 3" id="KW-0175">Coiled coil</keyword>
<feature type="coiled-coil region" evidence="3">
    <location>
        <begin position="424"/>
        <end position="479"/>
    </location>
</feature>
<dbReference type="EMBL" id="JAUIZM010000003">
    <property type="protein sequence ID" value="KAK1394153.1"/>
    <property type="molecule type" value="Genomic_DNA"/>
</dbReference>
<protein>
    <submittedName>
        <fullName evidence="5">Interactor of constitutive active ROPs 3</fullName>
    </submittedName>
</protein>
<feature type="compositionally biased region" description="Basic and acidic residues" evidence="4">
    <location>
        <begin position="92"/>
        <end position="121"/>
    </location>
</feature>
<reference evidence="5" key="2">
    <citation type="submission" date="2023-05" db="EMBL/GenBank/DDBJ databases">
        <authorList>
            <person name="Schelkunov M.I."/>
        </authorList>
    </citation>
    <scope>NUCLEOTIDE SEQUENCE</scope>
    <source>
        <strain evidence="5">Hsosn_3</strain>
        <tissue evidence="5">Leaf</tissue>
    </source>
</reference>
<comment type="caution">
    <text evidence="5">The sequence shown here is derived from an EMBL/GenBank/DDBJ whole genome shotgun (WGS) entry which is preliminary data.</text>
</comment>
<feature type="compositionally biased region" description="Polar residues" evidence="4">
    <location>
        <begin position="75"/>
        <end position="90"/>
    </location>
</feature>
<feature type="compositionally biased region" description="Polar residues" evidence="4">
    <location>
        <begin position="11"/>
        <end position="25"/>
    </location>
</feature>
<comment type="similarity">
    <text evidence="1">Belongs to the ICR family.</text>
</comment>
<dbReference type="PANTHER" id="PTHR34224">
    <property type="entry name" value="INTERACTOR OF CONSTITUTIVE ACTIVE ROPS 2, CHLOROPLASTIC-RELATED"/>
    <property type="match status" value="1"/>
</dbReference>
<dbReference type="Proteomes" id="UP001237642">
    <property type="component" value="Unassembled WGS sequence"/>
</dbReference>
<reference evidence="5" key="1">
    <citation type="submission" date="2023-02" db="EMBL/GenBank/DDBJ databases">
        <title>Genome of toxic invasive species Heracleum sosnowskyi carries increased number of genes despite the absence of recent whole-genome duplications.</title>
        <authorList>
            <person name="Schelkunov M."/>
            <person name="Shtratnikova V."/>
            <person name="Makarenko M."/>
            <person name="Klepikova A."/>
            <person name="Omelchenko D."/>
            <person name="Novikova G."/>
            <person name="Obukhova E."/>
            <person name="Bogdanov V."/>
            <person name="Penin A."/>
            <person name="Logacheva M."/>
        </authorList>
    </citation>
    <scope>NUCLEOTIDE SEQUENCE</scope>
    <source>
        <strain evidence="5">Hsosn_3</strain>
        <tissue evidence="5">Leaf</tissue>
    </source>
</reference>
<feature type="coiled-coil region" evidence="3">
    <location>
        <begin position="548"/>
        <end position="582"/>
    </location>
</feature>
<evidence type="ECO:0000313" key="5">
    <source>
        <dbReference type="EMBL" id="KAK1394153.1"/>
    </source>
</evidence>
<keyword evidence="6" id="KW-1185">Reference proteome</keyword>
<evidence type="ECO:0000256" key="3">
    <source>
        <dbReference type="SAM" id="Coils"/>
    </source>
</evidence>
<sequence>MQTPKARKSSSEVPQKISPQSSASVVAQRLSPRGASSKVPHKVTPRPSSEVGKLSSRIVSVEVPQKIPPRAACQLKTTGVESDCTSLNHSRTPKDKSPKIKDRKSPRSPVPERKHTNKVADFESQISQLQDDLKKVTDELILSESWKQKAQQEAEDSKEKLLAMTLKLEESQQLLSQSCSDESHSVEHLNIEKDKAFQFELEPSQTIHSKNSGKLISALDEIRQLKVQLEMVRDSEDRQTKQAELASAELLILKENLVETHLLAEDMKNQLIDCKDSEVQAQALVGQTLLQLETAKQTVETLRSDNTKAKEVYNAIALELDQSKKRVILLEELVNKLTNEAANSDSNGSQDSAQVVKYENKENEAREKDIEAEFVCVTSEVQHLKSSLETAEIRYHEEQILSTLHITSAYELVEKIQSSSGQKEDELETELKKSKADIEELRANLMDKETELQGICEENEILTMRLETLSDKREDQLEKDLKKTKIDAERMKPSYIEKEIDLQTILEESKMLKLRNKKKELNLGNVGEDVLMKLGYATEEADKSHKRAAQITEQFEAARFANSELEAELRRIKVQSDQWRKAAEAAASILSTGNNGRLVERTGSLDSNYSPITGKISSTYVEDMDDDDSLKKKNGNVLKKIGVLWKKQQK</sequence>
<name>A0AAD8J049_9APIA</name>
<proteinExistence type="inferred from homology"/>
<feature type="coiled-coil region" evidence="3">
    <location>
        <begin position="292"/>
        <end position="340"/>
    </location>
</feature>
<dbReference type="InterPro" id="IPR029688">
    <property type="entry name" value="ICR"/>
</dbReference>
<gene>
    <name evidence="5" type="ORF">POM88_013209</name>
</gene>
<dbReference type="AlphaFoldDB" id="A0AAD8J049"/>
<evidence type="ECO:0000256" key="2">
    <source>
        <dbReference type="ARBA" id="ARBA00023054"/>
    </source>
</evidence>
<organism evidence="5 6">
    <name type="scientific">Heracleum sosnowskyi</name>
    <dbReference type="NCBI Taxonomy" id="360622"/>
    <lineage>
        <taxon>Eukaryota</taxon>
        <taxon>Viridiplantae</taxon>
        <taxon>Streptophyta</taxon>
        <taxon>Embryophyta</taxon>
        <taxon>Tracheophyta</taxon>
        <taxon>Spermatophyta</taxon>
        <taxon>Magnoliopsida</taxon>
        <taxon>eudicotyledons</taxon>
        <taxon>Gunneridae</taxon>
        <taxon>Pentapetalae</taxon>
        <taxon>asterids</taxon>
        <taxon>campanulids</taxon>
        <taxon>Apiales</taxon>
        <taxon>Apiaceae</taxon>
        <taxon>Apioideae</taxon>
        <taxon>apioid superclade</taxon>
        <taxon>Tordylieae</taxon>
        <taxon>Tordyliinae</taxon>
        <taxon>Heracleum</taxon>
    </lineage>
</organism>
<evidence type="ECO:0000256" key="1">
    <source>
        <dbReference type="ARBA" id="ARBA00009778"/>
    </source>
</evidence>
<dbReference type="PANTHER" id="PTHR34224:SF18">
    <property type="entry name" value="INTERACTOR OF CONSTITUTIVE ACTIVE ROPS 3"/>
    <property type="match status" value="1"/>
</dbReference>
<feature type="region of interest" description="Disordered" evidence="4">
    <location>
        <begin position="1"/>
        <end position="123"/>
    </location>
</feature>
<evidence type="ECO:0000256" key="4">
    <source>
        <dbReference type="SAM" id="MobiDB-lite"/>
    </source>
</evidence>
<accession>A0AAD8J049</accession>